<dbReference type="InterPro" id="IPR000281">
    <property type="entry name" value="HTH_RpiR"/>
</dbReference>
<dbReference type="InterPro" id="IPR001347">
    <property type="entry name" value="SIS_dom"/>
</dbReference>
<proteinExistence type="predicted"/>
<name>A0A2T5BQX7_9RHOB</name>
<dbReference type="InterPro" id="IPR036388">
    <property type="entry name" value="WH-like_DNA-bd_sf"/>
</dbReference>
<dbReference type="PANTHER" id="PTHR30514">
    <property type="entry name" value="GLUCOKINASE"/>
    <property type="match status" value="1"/>
</dbReference>
<dbReference type="SUPFAM" id="SSF53697">
    <property type="entry name" value="SIS domain"/>
    <property type="match status" value="1"/>
</dbReference>
<dbReference type="PROSITE" id="PS51071">
    <property type="entry name" value="HTH_RPIR"/>
    <property type="match status" value="1"/>
</dbReference>
<keyword evidence="4" id="KW-1185">Reference proteome</keyword>
<dbReference type="Proteomes" id="UP000243859">
    <property type="component" value="Unassembled WGS sequence"/>
</dbReference>
<comment type="caution">
    <text evidence="3">The sequence shown here is derived from an EMBL/GenBank/DDBJ whole genome shotgun (WGS) entry which is preliminary data.</text>
</comment>
<dbReference type="InterPro" id="IPR046348">
    <property type="entry name" value="SIS_dom_sf"/>
</dbReference>
<dbReference type="GO" id="GO:0097367">
    <property type="term" value="F:carbohydrate derivative binding"/>
    <property type="evidence" value="ECO:0007669"/>
    <property type="project" value="InterPro"/>
</dbReference>
<feature type="transmembrane region" description="Helical" evidence="1">
    <location>
        <begin position="141"/>
        <end position="164"/>
    </location>
</feature>
<dbReference type="Gene3D" id="1.10.10.10">
    <property type="entry name" value="Winged helix-like DNA-binding domain superfamily/Winged helix DNA-binding domain"/>
    <property type="match status" value="1"/>
</dbReference>
<organism evidence="3 4">
    <name type="scientific">Rhodovulum imhoffii</name>
    <dbReference type="NCBI Taxonomy" id="365340"/>
    <lineage>
        <taxon>Bacteria</taxon>
        <taxon>Pseudomonadati</taxon>
        <taxon>Pseudomonadota</taxon>
        <taxon>Alphaproteobacteria</taxon>
        <taxon>Rhodobacterales</taxon>
        <taxon>Paracoccaceae</taxon>
        <taxon>Rhodovulum</taxon>
    </lineage>
</organism>
<evidence type="ECO:0000313" key="3">
    <source>
        <dbReference type="EMBL" id="PTN01630.1"/>
    </source>
</evidence>
<dbReference type="Pfam" id="PF01380">
    <property type="entry name" value="SIS"/>
    <property type="match status" value="1"/>
</dbReference>
<feature type="transmembrane region" description="Helical" evidence="1">
    <location>
        <begin position="245"/>
        <end position="264"/>
    </location>
</feature>
<dbReference type="EMBL" id="QAAA01000011">
    <property type="protein sequence ID" value="PTN01630.1"/>
    <property type="molecule type" value="Genomic_DNA"/>
</dbReference>
<dbReference type="SUPFAM" id="SSF46689">
    <property type="entry name" value="Homeodomain-like"/>
    <property type="match status" value="1"/>
</dbReference>
<dbReference type="PANTHER" id="PTHR30514:SF18">
    <property type="entry name" value="RPIR-FAMILY TRANSCRIPTIONAL REGULATOR"/>
    <property type="match status" value="1"/>
</dbReference>
<dbReference type="RefSeq" id="WP_107892840.1">
    <property type="nucleotide sequence ID" value="NZ_NHSI01000013.1"/>
</dbReference>
<keyword evidence="1" id="KW-1133">Transmembrane helix</keyword>
<evidence type="ECO:0000256" key="1">
    <source>
        <dbReference type="SAM" id="Phobius"/>
    </source>
</evidence>
<evidence type="ECO:0000259" key="2">
    <source>
        <dbReference type="PROSITE" id="PS51071"/>
    </source>
</evidence>
<dbReference type="InterPro" id="IPR047640">
    <property type="entry name" value="RpiR-like"/>
</dbReference>
<dbReference type="GO" id="GO:0003700">
    <property type="term" value="F:DNA-binding transcription factor activity"/>
    <property type="evidence" value="ECO:0007669"/>
    <property type="project" value="InterPro"/>
</dbReference>
<dbReference type="AlphaFoldDB" id="A0A2T5BQX7"/>
<sequence length="290" mass="31006">MPQILTIEDKIAAEYGDLSAKLRDAADFVAAHPVDVATRSLRAISASSGLAPATFSRLARALGFSSYEEMRELSRNAVGRRVVSFSEKARRLQAEAGTGDQPPLLMRQAGACIANIEALTKLIDPVRLEAAVERMHRARKVVLFGALGSAGIVEYMAYMGYYFAANWTIAGSPGGSLANALADLGAEDVFLVLTKPPFARRSICAAQMAAGQGAYVIVITDTHACPALKHASAGFILPSESPQFFSSYAASLVLAETIVGMLVARAGPCAKTRIEEVETRNHRLEEFRDA</sequence>
<dbReference type="InterPro" id="IPR009057">
    <property type="entry name" value="Homeodomain-like_sf"/>
</dbReference>
<protein>
    <submittedName>
        <fullName evidence="3">RpiR family transcriptional regulator</fullName>
    </submittedName>
</protein>
<dbReference type="GO" id="GO:1901135">
    <property type="term" value="P:carbohydrate derivative metabolic process"/>
    <property type="evidence" value="ECO:0007669"/>
    <property type="project" value="InterPro"/>
</dbReference>
<reference evidence="3 4" key="1">
    <citation type="submission" date="2018-04" db="EMBL/GenBank/DDBJ databases">
        <title>Genomic Encyclopedia of Archaeal and Bacterial Type Strains, Phase II (KMG-II): from individual species to whole genera.</title>
        <authorList>
            <person name="Goeker M."/>
        </authorList>
    </citation>
    <scope>NUCLEOTIDE SEQUENCE [LARGE SCALE GENOMIC DNA]</scope>
    <source>
        <strain evidence="3 4">DSM 18064</strain>
    </source>
</reference>
<dbReference type="Gene3D" id="3.40.50.10490">
    <property type="entry name" value="Glucose-6-phosphate isomerase like protein, domain 1"/>
    <property type="match status" value="1"/>
</dbReference>
<gene>
    <name evidence="3" type="ORF">C8N32_11129</name>
</gene>
<keyword evidence="1" id="KW-0812">Transmembrane</keyword>
<evidence type="ECO:0000313" key="4">
    <source>
        <dbReference type="Proteomes" id="UP000243859"/>
    </source>
</evidence>
<feature type="domain" description="HTH rpiR-type" evidence="2">
    <location>
        <begin position="5"/>
        <end position="81"/>
    </location>
</feature>
<dbReference type="OrthoDB" id="9814676at2"/>
<dbReference type="GO" id="GO:0003677">
    <property type="term" value="F:DNA binding"/>
    <property type="evidence" value="ECO:0007669"/>
    <property type="project" value="InterPro"/>
</dbReference>
<accession>A0A2T5BQX7</accession>
<keyword evidence="1" id="KW-0472">Membrane</keyword>